<evidence type="ECO:0000259" key="6">
    <source>
        <dbReference type="PROSITE" id="PS51352"/>
    </source>
</evidence>
<evidence type="ECO:0000313" key="7">
    <source>
        <dbReference type="EMBL" id="TDO28135.1"/>
    </source>
</evidence>
<dbReference type="CDD" id="cd02966">
    <property type="entry name" value="TlpA_like_family"/>
    <property type="match status" value="1"/>
</dbReference>
<dbReference type="AlphaFoldDB" id="A0A4R6J1U6"/>
<gene>
    <name evidence="7" type="ORF">BC659_0195</name>
</gene>
<feature type="transmembrane region" description="Helical" evidence="5">
    <location>
        <begin position="55"/>
        <end position="76"/>
    </location>
</feature>
<keyword evidence="5" id="KW-1133">Transmembrane helix</keyword>
<comment type="caution">
    <text evidence="7">The sequence shown here is derived from an EMBL/GenBank/DDBJ whole genome shotgun (WGS) entry which is preliminary data.</text>
</comment>
<keyword evidence="8" id="KW-1185">Reference proteome</keyword>
<sequence>MRNRKQILAYIILTLVHSVVCLLAGALGWLNQIIIVQAVSVIIPFLAYKKVFANAFSSFLTTVPFFCVFIPASIYLKSVETYPIWISGIILSVLVCLLLKTSVKSIIIFSLFLIVILISSVWLMPNYLAKQGQRVDLSMYKLDDLKIVDANDSVIQLNRSRGKILIVDIWFTACAPCIRQFPDLERVKNEFKNDTNIRVIALNIPLKQSDDREQARRQTSKYSFEKLYFQYPEEVDKLSLKSFPVTLVFDKNLRCVYAGDLLINPLVYVDNIYSLIKKSKQ</sequence>
<dbReference type="SUPFAM" id="SSF52833">
    <property type="entry name" value="Thioredoxin-like"/>
    <property type="match status" value="1"/>
</dbReference>
<feature type="domain" description="Thioredoxin" evidence="6">
    <location>
        <begin position="118"/>
        <end position="281"/>
    </location>
</feature>
<keyword evidence="2" id="KW-0201">Cytochrome c-type biogenesis</keyword>
<comment type="subcellular location">
    <subcellularLocation>
        <location evidence="1">Cell envelope</location>
    </subcellularLocation>
</comment>
<proteinExistence type="predicted"/>
<dbReference type="GO" id="GO:0016853">
    <property type="term" value="F:isomerase activity"/>
    <property type="evidence" value="ECO:0007669"/>
    <property type="project" value="UniProtKB-KW"/>
</dbReference>
<feature type="transmembrane region" description="Helical" evidence="5">
    <location>
        <begin position="82"/>
        <end position="99"/>
    </location>
</feature>
<dbReference type="PROSITE" id="PS51352">
    <property type="entry name" value="THIOREDOXIN_2"/>
    <property type="match status" value="1"/>
</dbReference>
<feature type="transmembrane region" description="Helical" evidence="5">
    <location>
        <begin position="7"/>
        <end position="26"/>
    </location>
</feature>
<accession>A0A4R6J1U6</accession>
<keyword evidence="4" id="KW-0676">Redox-active center</keyword>
<keyword evidence="3" id="KW-1015">Disulfide bond</keyword>
<dbReference type="GO" id="GO:0030313">
    <property type="term" value="C:cell envelope"/>
    <property type="evidence" value="ECO:0007669"/>
    <property type="project" value="UniProtKB-SubCell"/>
</dbReference>
<feature type="transmembrane region" description="Helical" evidence="5">
    <location>
        <begin position="106"/>
        <end position="124"/>
    </location>
</feature>
<dbReference type="Gene3D" id="3.40.30.10">
    <property type="entry name" value="Glutaredoxin"/>
    <property type="match status" value="1"/>
</dbReference>
<dbReference type="Proteomes" id="UP000295741">
    <property type="component" value="Unassembled WGS sequence"/>
</dbReference>
<reference evidence="7 8" key="1">
    <citation type="submission" date="2019-03" db="EMBL/GenBank/DDBJ databases">
        <title>Genomic Encyclopedia of Archaeal and Bacterial Type Strains, Phase II (KMG-II): from individual species to whole genera.</title>
        <authorList>
            <person name="Goeker M."/>
        </authorList>
    </citation>
    <scope>NUCLEOTIDE SEQUENCE [LARGE SCALE GENOMIC DNA]</scope>
    <source>
        <strain evidence="7 8">DSM 28323</strain>
    </source>
</reference>
<keyword evidence="5" id="KW-0812">Transmembrane</keyword>
<dbReference type="OrthoDB" id="1098640at2"/>
<evidence type="ECO:0000313" key="8">
    <source>
        <dbReference type="Proteomes" id="UP000295741"/>
    </source>
</evidence>
<evidence type="ECO:0000256" key="4">
    <source>
        <dbReference type="ARBA" id="ARBA00023284"/>
    </source>
</evidence>
<organism evidence="7 8">
    <name type="scientific">Sediminibacterium goheungense</name>
    <dbReference type="NCBI Taxonomy" id="1086393"/>
    <lineage>
        <taxon>Bacteria</taxon>
        <taxon>Pseudomonadati</taxon>
        <taxon>Bacteroidota</taxon>
        <taxon>Chitinophagia</taxon>
        <taxon>Chitinophagales</taxon>
        <taxon>Chitinophagaceae</taxon>
        <taxon>Sediminibacterium</taxon>
    </lineage>
</organism>
<protein>
    <submittedName>
        <fullName evidence="7">Thiol-disulfide isomerase/thioredoxin</fullName>
    </submittedName>
</protein>
<dbReference type="EMBL" id="SNWP01000010">
    <property type="protein sequence ID" value="TDO28135.1"/>
    <property type="molecule type" value="Genomic_DNA"/>
</dbReference>
<keyword evidence="7" id="KW-0413">Isomerase</keyword>
<dbReference type="InterPro" id="IPR013766">
    <property type="entry name" value="Thioredoxin_domain"/>
</dbReference>
<dbReference type="InterPro" id="IPR036249">
    <property type="entry name" value="Thioredoxin-like_sf"/>
</dbReference>
<feature type="transmembrane region" description="Helical" evidence="5">
    <location>
        <begin position="32"/>
        <end position="48"/>
    </location>
</feature>
<keyword evidence="5" id="KW-0472">Membrane</keyword>
<evidence type="ECO:0000256" key="3">
    <source>
        <dbReference type="ARBA" id="ARBA00023157"/>
    </source>
</evidence>
<dbReference type="GO" id="GO:0017004">
    <property type="term" value="P:cytochrome complex assembly"/>
    <property type="evidence" value="ECO:0007669"/>
    <property type="project" value="UniProtKB-KW"/>
</dbReference>
<evidence type="ECO:0000256" key="5">
    <source>
        <dbReference type="SAM" id="Phobius"/>
    </source>
</evidence>
<dbReference type="PANTHER" id="PTHR42852:SF6">
    <property type="entry name" value="THIOL:DISULFIDE INTERCHANGE PROTEIN DSBE"/>
    <property type="match status" value="1"/>
</dbReference>
<dbReference type="InterPro" id="IPR050553">
    <property type="entry name" value="Thioredoxin_ResA/DsbE_sf"/>
</dbReference>
<evidence type="ECO:0000256" key="1">
    <source>
        <dbReference type="ARBA" id="ARBA00004196"/>
    </source>
</evidence>
<name>A0A4R6J1U6_9BACT</name>
<dbReference type="PANTHER" id="PTHR42852">
    <property type="entry name" value="THIOL:DISULFIDE INTERCHANGE PROTEIN DSBE"/>
    <property type="match status" value="1"/>
</dbReference>
<evidence type="ECO:0000256" key="2">
    <source>
        <dbReference type="ARBA" id="ARBA00022748"/>
    </source>
</evidence>
<dbReference type="RefSeq" id="WP_133472698.1">
    <property type="nucleotide sequence ID" value="NZ_SNWP01000010.1"/>
</dbReference>